<dbReference type="EMBL" id="JAAZSR010000146">
    <property type="protein sequence ID" value="NKX50934.1"/>
    <property type="molecule type" value="Genomic_DNA"/>
</dbReference>
<evidence type="ECO:0000256" key="9">
    <source>
        <dbReference type="ARBA" id="ARBA00023004"/>
    </source>
</evidence>
<feature type="non-terminal residue" evidence="13">
    <location>
        <position position="388"/>
    </location>
</feature>
<evidence type="ECO:0000256" key="7">
    <source>
        <dbReference type="ARBA" id="ARBA00022827"/>
    </source>
</evidence>
<evidence type="ECO:0000256" key="1">
    <source>
        <dbReference type="ARBA" id="ARBA00001929"/>
    </source>
</evidence>
<dbReference type="InterPro" id="IPR052034">
    <property type="entry name" value="NasD-like"/>
</dbReference>
<evidence type="ECO:0000256" key="4">
    <source>
        <dbReference type="ARBA" id="ARBA00022617"/>
    </source>
</evidence>
<organism evidence="13 14">
    <name type="scientific">Arthrobacter deserti</name>
    <dbReference type="NCBI Taxonomy" id="1742687"/>
    <lineage>
        <taxon>Bacteria</taxon>
        <taxon>Bacillati</taxon>
        <taxon>Actinomycetota</taxon>
        <taxon>Actinomycetes</taxon>
        <taxon>Micrococcales</taxon>
        <taxon>Micrococcaceae</taxon>
        <taxon>Arthrobacter</taxon>
    </lineage>
</organism>
<proteinExistence type="predicted"/>
<evidence type="ECO:0000256" key="3">
    <source>
        <dbReference type="ARBA" id="ARBA00005096"/>
    </source>
</evidence>
<dbReference type="InterPro" id="IPR036188">
    <property type="entry name" value="FAD/NAD-bd_sf"/>
</dbReference>
<evidence type="ECO:0000256" key="5">
    <source>
        <dbReference type="ARBA" id="ARBA00022630"/>
    </source>
</evidence>
<keyword evidence="4" id="KW-0349">Heme</keyword>
<dbReference type="PANTHER" id="PTHR43809">
    <property type="entry name" value="NITRITE REDUCTASE (NADH) LARGE SUBUNIT"/>
    <property type="match status" value="1"/>
</dbReference>
<dbReference type="Pfam" id="PF07992">
    <property type="entry name" value="Pyr_redox_2"/>
    <property type="match status" value="1"/>
</dbReference>
<evidence type="ECO:0000259" key="12">
    <source>
        <dbReference type="Pfam" id="PF18267"/>
    </source>
</evidence>
<dbReference type="PANTHER" id="PTHR43809:SF1">
    <property type="entry name" value="NITRITE REDUCTASE (NADH) LARGE SUBUNIT"/>
    <property type="match status" value="1"/>
</dbReference>
<keyword evidence="7" id="KW-0274">FAD</keyword>
<dbReference type="InterPro" id="IPR016156">
    <property type="entry name" value="FAD/NAD-linked_Rdtase_dimer_sf"/>
</dbReference>
<keyword evidence="14" id="KW-1185">Reference proteome</keyword>
<evidence type="ECO:0000256" key="10">
    <source>
        <dbReference type="ARBA" id="ARBA00023014"/>
    </source>
</evidence>
<evidence type="ECO:0000256" key="2">
    <source>
        <dbReference type="ARBA" id="ARBA00001974"/>
    </source>
</evidence>
<feature type="non-terminal residue" evidence="13">
    <location>
        <position position="1"/>
    </location>
</feature>
<evidence type="ECO:0000259" key="11">
    <source>
        <dbReference type="Pfam" id="PF07992"/>
    </source>
</evidence>
<dbReference type="Gene3D" id="3.50.50.60">
    <property type="entry name" value="FAD/NAD(P)-binding domain"/>
    <property type="match status" value="3"/>
</dbReference>
<feature type="domain" description="FAD/NAD(P)-binding" evidence="11">
    <location>
        <begin position="2"/>
        <end position="277"/>
    </location>
</feature>
<keyword evidence="6" id="KW-0479">Metal-binding</keyword>
<name>A0ABX1JNQ8_9MICC</name>
<keyword evidence="5" id="KW-0285">Flavoprotein</keyword>
<dbReference type="SUPFAM" id="SSF51905">
    <property type="entry name" value="FAD/NAD(P)-binding domain"/>
    <property type="match status" value="1"/>
</dbReference>
<dbReference type="Pfam" id="PF18267">
    <property type="entry name" value="Rubredoxin_C"/>
    <property type="match status" value="1"/>
</dbReference>
<sequence length="388" mass="39655">HLPYDRVALSRALTDTGVDLTLGGKSLWEQEGITLVTGARAVDIDIEAKEVLTAAGTRSGYDELVLATAPNAATLPIPGNEHTSVYRTLEDVWSINEKVAALTARLGRTIPAVTIGGGLLGLGAAAGLQALGANPVVIDGGKWLMGTQLDEGAGQAMGRLIADKGLQVHGGVFPAAVLTAAGAGGEALVTGVEMADGRIIEADMVVVSIGVRPRDELARTLNSRARAEAAAAAGKAAEELGDEDFAPAFRMGARGGIVIDESCATDVEGIWAIGEVANFGGMCVGLVAPANTMAEIVADRLHGGDACFAGFVTATKLKLSGVDVASFGDAFARTAGALEIVYADPARGVYQKLVLTDDARTVLGGIFVGDAAPYTSLRPLLGRELPAE</sequence>
<comment type="cofactor">
    <cofactor evidence="2">
        <name>FAD</name>
        <dbReference type="ChEBI" id="CHEBI:57692"/>
    </cofactor>
</comment>
<keyword evidence="10" id="KW-0411">Iron-sulfur</keyword>
<gene>
    <name evidence="13" type="ORF">HER39_10220</name>
</gene>
<protein>
    <submittedName>
        <fullName evidence="13">NAD(P)/FAD-dependent oxidoreductase</fullName>
    </submittedName>
</protein>
<keyword evidence="9" id="KW-0408">Iron</keyword>
<comment type="caution">
    <text evidence="13">The sequence shown here is derived from an EMBL/GenBank/DDBJ whole genome shotgun (WGS) entry which is preliminary data.</text>
</comment>
<keyword evidence="8" id="KW-0560">Oxidoreductase</keyword>
<feature type="domain" description="NADH-rubredoxin oxidoreductase C-terminal" evidence="12">
    <location>
        <begin position="314"/>
        <end position="379"/>
    </location>
</feature>
<evidence type="ECO:0000256" key="6">
    <source>
        <dbReference type="ARBA" id="ARBA00022723"/>
    </source>
</evidence>
<dbReference type="InterPro" id="IPR041575">
    <property type="entry name" value="Rubredoxin_C"/>
</dbReference>
<dbReference type="InterPro" id="IPR023753">
    <property type="entry name" value="FAD/NAD-binding_dom"/>
</dbReference>
<evidence type="ECO:0000256" key="8">
    <source>
        <dbReference type="ARBA" id="ARBA00023002"/>
    </source>
</evidence>
<comment type="pathway">
    <text evidence="3">Nitrogen metabolism; nitrate reduction (assimilation).</text>
</comment>
<dbReference type="Gene3D" id="3.30.390.30">
    <property type="match status" value="1"/>
</dbReference>
<evidence type="ECO:0000313" key="13">
    <source>
        <dbReference type="EMBL" id="NKX50934.1"/>
    </source>
</evidence>
<reference evidence="13 14" key="1">
    <citation type="submission" date="2020-04" db="EMBL/GenBank/DDBJ databases">
        <authorList>
            <person name="Liu S."/>
        </authorList>
    </citation>
    <scope>NUCLEOTIDE SEQUENCE [LARGE SCALE GENOMIC DNA]</scope>
    <source>
        <strain evidence="13 14">CGMCC 1.15091</strain>
    </source>
</reference>
<accession>A0ABX1JNQ8</accession>
<evidence type="ECO:0000313" key="14">
    <source>
        <dbReference type="Proteomes" id="UP000523795"/>
    </source>
</evidence>
<comment type="cofactor">
    <cofactor evidence="1">
        <name>siroheme</name>
        <dbReference type="ChEBI" id="CHEBI:60052"/>
    </cofactor>
</comment>
<dbReference type="PRINTS" id="PR00368">
    <property type="entry name" value="FADPNR"/>
</dbReference>
<dbReference type="Proteomes" id="UP000523795">
    <property type="component" value="Unassembled WGS sequence"/>
</dbReference>